<dbReference type="Proteomes" id="UP001295684">
    <property type="component" value="Unassembled WGS sequence"/>
</dbReference>
<protein>
    <submittedName>
        <fullName evidence="1">Uncharacterized protein</fullName>
    </submittedName>
</protein>
<evidence type="ECO:0000313" key="1">
    <source>
        <dbReference type="EMBL" id="CAI2365971.1"/>
    </source>
</evidence>
<comment type="caution">
    <text evidence="1">The sequence shown here is derived from an EMBL/GenBank/DDBJ whole genome shotgun (WGS) entry which is preliminary data.</text>
</comment>
<reference evidence="1" key="1">
    <citation type="submission" date="2023-07" db="EMBL/GenBank/DDBJ databases">
        <authorList>
            <consortium name="AG Swart"/>
            <person name="Singh M."/>
            <person name="Singh A."/>
            <person name="Seah K."/>
            <person name="Emmerich C."/>
        </authorList>
    </citation>
    <scope>NUCLEOTIDE SEQUENCE</scope>
    <source>
        <strain evidence="1">DP1</strain>
    </source>
</reference>
<proteinExistence type="predicted"/>
<evidence type="ECO:0000313" key="2">
    <source>
        <dbReference type="Proteomes" id="UP001295684"/>
    </source>
</evidence>
<sequence length="225" mass="25702">MRRGRSRKIVRFNFKDTQFLDSDTDSKKGAGFTPSIRKDKANKLCNFSEASIVNKKKPNLKLPKIKSLGMAKKPSPLAQYLSANSTPKSSDGQPKLKHFKNRYTVKNGSKKYSEFLGIQKKKTSDILQIIFNKDYTKESESPKTTKAHGKSLSKIESQFGLSHLNGRFVQEKRIVPNIVRDFCMNSNKEVMTPAQTKCDLLKHSKQELEREFNSRGTKDFNSFIE</sequence>
<organism evidence="1 2">
    <name type="scientific">Euplotes crassus</name>
    <dbReference type="NCBI Taxonomy" id="5936"/>
    <lineage>
        <taxon>Eukaryota</taxon>
        <taxon>Sar</taxon>
        <taxon>Alveolata</taxon>
        <taxon>Ciliophora</taxon>
        <taxon>Intramacronucleata</taxon>
        <taxon>Spirotrichea</taxon>
        <taxon>Hypotrichia</taxon>
        <taxon>Euplotida</taxon>
        <taxon>Euplotidae</taxon>
        <taxon>Moneuplotes</taxon>
    </lineage>
</organism>
<dbReference type="EMBL" id="CAMPGE010007047">
    <property type="protein sequence ID" value="CAI2365971.1"/>
    <property type="molecule type" value="Genomic_DNA"/>
</dbReference>
<keyword evidence="2" id="KW-1185">Reference proteome</keyword>
<dbReference type="AlphaFoldDB" id="A0AAD1UDF5"/>
<accession>A0AAD1UDF5</accession>
<gene>
    <name evidence="1" type="ORF">ECRASSUSDP1_LOCUS7240</name>
</gene>
<name>A0AAD1UDF5_EUPCR</name>